<keyword evidence="7" id="KW-0805">Transcription regulation</keyword>
<proteinExistence type="inferred from homology"/>
<evidence type="ECO:0000256" key="12">
    <source>
        <dbReference type="SAM" id="MobiDB-lite"/>
    </source>
</evidence>
<dbReference type="PANTHER" id="PTHR45849:SF3">
    <property type="entry name" value="HISTONE CHAPERONE RTT106"/>
    <property type="match status" value="1"/>
</dbReference>
<dbReference type="KEGG" id="clus:A9F13_08g01067"/>
<comment type="subcellular location">
    <subcellularLocation>
        <location evidence="2">Chromosome</location>
    </subcellularLocation>
    <subcellularLocation>
        <location evidence="1">Nucleus</location>
    </subcellularLocation>
</comment>
<feature type="compositionally biased region" description="Polar residues" evidence="12">
    <location>
        <begin position="49"/>
        <end position="73"/>
    </location>
</feature>
<dbReference type="InterPro" id="IPR050454">
    <property type="entry name" value="RTT106/SSRP1_HistChap/FACT"/>
</dbReference>
<evidence type="ECO:0000256" key="4">
    <source>
        <dbReference type="ARBA" id="ARBA00017355"/>
    </source>
</evidence>
<feature type="region of interest" description="Disordered" evidence="12">
    <location>
        <begin position="405"/>
        <end position="511"/>
    </location>
</feature>
<dbReference type="GO" id="GO:0005694">
    <property type="term" value="C:chromosome"/>
    <property type="evidence" value="ECO:0007669"/>
    <property type="project" value="UniProtKB-SubCell"/>
</dbReference>
<evidence type="ECO:0000256" key="7">
    <source>
        <dbReference type="ARBA" id="ARBA00023015"/>
    </source>
</evidence>
<keyword evidence="10" id="KW-0143">Chaperone</keyword>
<dbReference type="InterPro" id="IPR040993">
    <property type="entry name" value="Rtt106_N"/>
</dbReference>
<comment type="similarity">
    <text evidence="3">Belongs to the RTT106 family.</text>
</comment>
<dbReference type="GO" id="GO:0003677">
    <property type="term" value="F:DNA binding"/>
    <property type="evidence" value="ECO:0007669"/>
    <property type="project" value="UniProtKB-KW"/>
</dbReference>
<dbReference type="GO" id="GO:0042393">
    <property type="term" value="F:histone binding"/>
    <property type="evidence" value="ECO:0007669"/>
    <property type="project" value="TreeGrafter"/>
</dbReference>
<gene>
    <name evidence="14" type="ORF">A9F13_08g01067</name>
</gene>
<evidence type="ECO:0000259" key="13">
    <source>
        <dbReference type="SMART" id="SM01287"/>
    </source>
</evidence>
<keyword evidence="9" id="KW-0804">Transcription</keyword>
<accession>A0AA91PZG8</accession>
<evidence type="ECO:0000256" key="8">
    <source>
        <dbReference type="ARBA" id="ARBA00023125"/>
    </source>
</evidence>
<feature type="compositionally biased region" description="Acidic residues" evidence="12">
    <location>
        <begin position="407"/>
        <end position="417"/>
    </location>
</feature>
<feature type="region of interest" description="Disordered" evidence="12">
    <location>
        <begin position="43"/>
        <end position="87"/>
    </location>
</feature>
<sequence length="511" mass="55925">MWVDNLPLDLKAKVSALIRAQPSSEFILKELYDYMASSPEAKKRKLASPATNGQESQNNTGAVNTPNTQSATPNAEPHTDQGPNAPINPNEVIFELSSLSFTSPMRRKMNLVFHLTIAPDSTPHPLFSVVNVNTGIPEISIGNLRSSIKLCCLIPILGNSTVPTKKNTAMLCFWLNDDSVADPSKNDPIICTFNLDLVKKQLAKDGKIPPDAEARVAHMASSPDGIKPINELIIDFLERQFSLCGISLFNFMPSAKVFKNQLNMNFDSVIAVSAQGNSVNDFLAVEAYKGSKEGALLLVSPSPDKAFLVFGFKKPITILDFSSIKDVSYKDISKFTFTAVITYDDHLSGKEATLELSMIDQKSHQAIDEFIRRMNIADNSFDNKFRETAPKEDNAGATGTEALLAEGNDDDDEEEDVSYTGEPQGESDSDLAEEFDSNAESGESDLEAESGDETEGEDEGEENEIKEEVKQEVIEEVKQEAGEAPGIMAEESKEQYVKVEEEEGAVSEQIS</sequence>
<dbReference type="Gene3D" id="2.30.29.30">
    <property type="entry name" value="Pleckstrin-homology domain (PH domain)/Phosphotyrosine-binding domain (PTB)"/>
    <property type="match status" value="1"/>
</dbReference>
<keyword evidence="6" id="KW-0158">Chromosome</keyword>
<evidence type="ECO:0000256" key="11">
    <source>
        <dbReference type="ARBA" id="ARBA00023242"/>
    </source>
</evidence>
<name>A0AA91PZG8_CLALS</name>
<keyword evidence="8" id="KW-0238">DNA-binding</keyword>
<evidence type="ECO:0000256" key="10">
    <source>
        <dbReference type="ARBA" id="ARBA00023186"/>
    </source>
</evidence>
<dbReference type="GO" id="GO:0005634">
    <property type="term" value="C:nucleus"/>
    <property type="evidence" value="ECO:0007669"/>
    <property type="project" value="UniProtKB-SubCell"/>
</dbReference>
<evidence type="ECO:0000256" key="9">
    <source>
        <dbReference type="ARBA" id="ARBA00023163"/>
    </source>
</evidence>
<dbReference type="AlphaFoldDB" id="A0AA91PZG8"/>
<protein>
    <recommendedName>
        <fullName evidence="4">Histone chaperone RTT106</fullName>
    </recommendedName>
    <alternativeName>
        <fullName evidence="5">Histone chaperone rtt106</fullName>
    </alternativeName>
</protein>
<evidence type="ECO:0000256" key="6">
    <source>
        <dbReference type="ARBA" id="ARBA00022454"/>
    </source>
</evidence>
<dbReference type="PANTHER" id="PTHR45849">
    <property type="entry name" value="FACT COMPLEX SUBUNIT SSRP1"/>
    <property type="match status" value="1"/>
</dbReference>
<comment type="caution">
    <text evidence="14">The sequence shown here is derived from an EMBL/GenBank/DDBJ whole genome shotgun (WGS) entry which is preliminary data.</text>
</comment>
<dbReference type="Pfam" id="PF08512">
    <property type="entry name" value="Rttp106-like_middle"/>
    <property type="match status" value="1"/>
</dbReference>
<dbReference type="EMBL" id="LYUB02000008">
    <property type="protein sequence ID" value="OVF08410.1"/>
    <property type="molecule type" value="Genomic_DNA"/>
</dbReference>
<dbReference type="Gene3D" id="6.10.10.70">
    <property type="entry name" value="RTT106-like"/>
    <property type="match status" value="1"/>
</dbReference>
<dbReference type="GO" id="GO:0031491">
    <property type="term" value="F:nucleosome binding"/>
    <property type="evidence" value="ECO:0007669"/>
    <property type="project" value="TreeGrafter"/>
</dbReference>
<evidence type="ECO:0000256" key="5">
    <source>
        <dbReference type="ARBA" id="ARBA00018462"/>
    </source>
</evidence>
<evidence type="ECO:0000256" key="1">
    <source>
        <dbReference type="ARBA" id="ARBA00004123"/>
    </source>
</evidence>
<dbReference type="Gene3D" id="2.30.29.120">
    <property type="match status" value="1"/>
</dbReference>
<feature type="compositionally biased region" description="Basic and acidic residues" evidence="12">
    <location>
        <begin position="466"/>
        <end position="481"/>
    </location>
</feature>
<dbReference type="Proteomes" id="UP000195602">
    <property type="component" value="Unassembled WGS sequence"/>
</dbReference>
<dbReference type="Pfam" id="PF18469">
    <property type="entry name" value="PH_18"/>
    <property type="match status" value="1"/>
</dbReference>
<dbReference type="InterPro" id="IPR011993">
    <property type="entry name" value="PH-like_dom_sf"/>
</dbReference>
<evidence type="ECO:0000313" key="15">
    <source>
        <dbReference type="Proteomes" id="UP000195602"/>
    </source>
</evidence>
<dbReference type="SUPFAM" id="SSF50729">
    <property type="entry name" value="PH domain-like"/>
    <property type="match status" value="1"/>
</dbReference>
<feature type="domain" description="Histone chaperone RTT106/FACT complex subunit SPT16-like middle" evidence="13">
    <location>
        <begin position="282"/>
        <end position="381"/>
    </location>
</feature>
<dbReference type="InterPro" id="IPR040770">
    <property type="entry name" value="Rtt106_PH"/>
</dbReference>
<feature type="compositionally biased region" description="Basic and acidic residues" evidence="12">
    <location>
        <begin position="490"/>
        <end position="499"/>
    </location>
</feature>
<feature type="compositionally biased region" description="Acidic residues" evidence="12">
    <location>
        <begin position="425"/>
        <end position="465"/>
    </location>
</feature>
<dbReference type="SMART" id="SM01287">
    <property type="entry name" value="Rtt106"/>
    <property type="match status" value="1"/>
</dbReference>
<reference evidence="14 15" key="1">
    <citation type="submission" date="2017-04" db="EMBL/GenBank/DDBJ databases">
        <title>Draft genome of the yeast Clavispora lusitaniae type strain CBS 6936.</title>
        <authorList>
            <person name="Durrens P."/>
            <person name="Klopp C."/>
            <person name="Biteau N."/>
            <person name="Fitton-Ouhabi V."/>
            <person name="Dementhon K."/>
            <person name="Accoceberry I."/>
            <person name="Sherman D.J."/>
            <person name="Noel T."/>
        </authorList>
    </citation>
    <scope>NUCLEOTIDE SEQUENCE [LARGE SCALE GENOMIC DNA]</scope>
    <source>
        <strain evidence="14 15">CBS 6936</strain>
    </source>
</reference>
<keyword evidence="11" id="KW-0539">Nucleus</keyword>
<evidence type="ECO:0000313" key="14">
    <source>
        <dbReference type="EMBL" id="OVF08410.1"/>
    </source>
</evidence>
<evidence type="ECO:0000256" key="2">
    <source>
        <dbReference type="ARBA" id="ARBA00004286"/>
    </source>
</evidence>
<dbReference type="Pfam" id="PF18215">
    <property type="entry name" value="Rtt106_N"/>
    <property type="match status" value="1"/>
</dbReference>
<organism evidence="14 15">
    <name type="scientific">Clavispora lusitaniae</name>
    <name type="common">Candida lusitaniae</name>
    <dbReference type="NCBI Taxonomy" id="36911"/>
    <lineage>
        <taxon>Eukaryota</taxon>
        <taxon>Fungi</taxon>
        <taxon>Dikarya</taxon>
        <taxon>Ascomycota</taxon>
        <taxon>Saccharomycotina</taxon>
        <taxon>Pichiomycetes</taxon>
        <taxon>Metschnikowiaceae</taxon>
        <taxon>Clavispora</taxon>
    </lineage>
</organism>
<dbReference type="InterPro" id="IPR013719">
    <property type="entry name" value="RTT106/SPT16-like_middle_dom"/>
</dbReference>
<evidence type="ECO:0000256" key="3">
    <source>
        <dbReference type="ARBA" id="ARBA00006159"/>
    </source>
</evidence>
<dbReference type="InterPro" id="IPR044891">
    <property type="entry name" value="Rtt106_N_sf"/>
</dbReference>